<keyword evidence="8" id="KW-1185">Reference proteome</keyword>
<dbReference type="KEGG" id="acom:CEW83_02995"/>
<name>A0A2U8GW13_9RHOO</name>
<gene>
    <name evidence="7" type="ORF">CEW83_02995</name>
</gene>
<dbReference type="Gene3D" id="3.40.50.720">
    <property type="entry name" value="NAD(P)-binding Rossmann-like Domain"/>
    <property type="match status" value="2"/>
</dbReference>
<keyword evidence="2 4" id="KW-0560">Oxidoreductase</keyword>
<accession>A0A2U8GW13</accession>
<evidence type="ECO:0000256" key="1">
    <source>
        <dbReference type="ARBA" id="ARBA00005854"/>
    </source>
</evidence>
<evidence type="ECO:0000256" key="3">
    <source>
        <dbReference type="ARBA" id="ARBA00023027"/>
    </source>
</evidence>
<dbReference type="Proteomes" id="UP000244930">
    <property type="component" value="Chromosome"/>
</dbReference>
<keyword evidence="3" id="KW-0520">NAD</keyword>
<evidence type="ECO:0000259" key="5">
    <source>
        <dbReference type="Pfam" id="PF00389"/>
    </source>
</evidence>
<evidence type="ECO:0000313" key="8">
    <source>
        <dbReference type="Proteomes" id="UP000244930"/>
    </source>
</evidence>
<sequence length="317" mass="34131">MRVTVLDDYQGIVSELDAARMLDGVGAELNVLTTHIDDEAALIDALRGTHCLVLIRERSSITAAVIAALPDLKLIVQTGRLSGCIDLDACKQHGIVVRDGTGNPIAPAELTWALVLAASRRVVPYAVRLDAGVWQRSEDRIENEQLGRSLHGRTLGVWAHGKIGSRVAAFGKAFGMKVVVHGREGSRASAEQAGHTFMADRRAFFACADVLSLQLRLNDDTRHIVTLEDLIAMPGGSLLVNTSRAELIAPGVLLTALATGRPAQAALDVFEDEPSGASLYAGHPQVLATPHLGFVERDTYESYFGEAFVHVRRFIQG</sequence>
<dbReference type="InterPro" id="IPR036291">
    <property type="entry name" value="NAD(P)-bd_dom_sf"/>
</dbReference>
<evidence type="ECO:0000256" key="4">
    <source>
        <dbReference type="RuleBase" id="RU003719"/>
    </source>
</evidence>
<comment type="similarity">
    <text evidence="1 4">Belongs to the D-isomer specific 2-hydroxyacid dehydrogenase family.</text>
</comment>
<dbReference type="GO" id="GO:0051287">
    <property type="term" value="F:NAD binding"/>
    <property type="evidence" value="ECO:0007669"/>
    <property type="project" value="InterPro"/>
</dbReference>
<dbReference type="Pfam" id="PF02826">
    <property type="entry name" value="2-Hacid_dh_C"/>
    <property type="match status" value="1"/>
</dbReference>
<feature type="domain" description="D-isomer specific 2-hydroxyacid dehydrogenase catalytic" evidence="5">
    <location>
        <begin position="28"/>
        <end position="317"/>
    </location>
</feature>
<dbReference type="PANTHER" id="PTHR42789:SF1">
    <property type="entry name" value="D-ISOMER SPECIFIC 2-HYDROXYACID DEHYDROGENASE FAMILY PROTEIN (AFU_ORTHOLOGUE AFUA_6G10090)"/>
    <property type="match status" value="1"/>
</dbReference>
<dbReference type="SUPFAM" id="SSF51735">
    <property type="entry name" value="NAD(P)-binding Rossmann-fold domains"/>
    <property type="match status" value="1"/>
</dbReference>
<dbReference type="InterPro" id="IPR006140">
    <property type="entry name" value="D-isomer_DH_NAD-bd"/>
</dbReference>
<feature type="domain" description="D-isomer specific 2-hydroxyacid dehydrogenase NAD-binding" evidence="6">
    <location>
        <begin position="113"/>
        <end position="293"/>
    </location>
</feature>
<dbReference type="InterPro" id="IPR006139">
    <property type="entry name" value="D-isomer_2_OHA_DH_cat_dom"/>
</dbReference>
<organism evidence="7 8">
    <name type="scientific">Parazoarcus communis</name>
    <dbReference type="NCBI Taxonomy" id="41977"/>
    <lineage>
        <taxon>Bacteria</taxon>
        <taxon>Pseudomonadati</taxon>
        <taxon>Pseudomonadota</taxon>
        <taxon>Betaproteobacteria</taxon>
        <taxon>Rhodocyclales</taxon>
        <taxon>Zoogloeaceae</taxon>
        <taxon>Parazoarcus</taxon>
    </lineage>
</organism>
<proteinExistence type="inferred from homology"/>
<evidence type="ECO:0000259" key="6">
    <source>
        <dbReference type="Pfam" id="PF02826"/>
    </source>
</evidence>
<dbReference type="SUPFAM" id="SSF52283">
    <property type="entry name" value="Formate/glycerate dehydrogenase catalytic domain-like"/>
    <property type="match status" value="1"/>
</dbReference>
<dbReference type="GO" id="GO:0016616">
    <property type="term" value="F:oxidoreductase activity, acting on the CH-OH group of donors, NAD or NADP as acceptor"/>
    <property type="evidence" value="ECO:0007669"/>
    <property type="project" value="InterPro"/>
</dbReference>
<reference evidence="7 8" key="1">
    <citation type="submission" date="2017-06" db="EMBL/GenBank/DDBJ databases">
        <title>Azoarcus.</title>
        <authorList>
            <person name="Woo J.-H."/>
            <person name="Kim H.-S."/>
        </authorList>
    </citation>
    <scope>NUCLEOTIDE SEQUENCE [LARGE SCALE GENOMIC DNA]</scope>
    <source>
        <strain evidence="7 8">TSPY31</strain>
    </source>
</reference>
<dbReference type="PANTHER" id="PTHR42789">
    <property type="entry name" value="D-ISOMER SPECIFIC 2-HYDROXYACID DEHYDROGENASE FAMILY PROTEIN (AFU_ORTHOLOGUE AFUA_6G10090)"/>
    <property type="match status" value="1"/>
</dbReference>
<dbReference type="InterPro" id="IPR050857">
    <property type="entry name" value="D-2-hydroxyacid_DH"/>
</dbReference>
<evidence type="ECO:0000313" key="7">
    <source>
        <dbReference type="EMBL" id="AWI77463.1"/>
    </source>
</evidence>
<dbReference type="AlphaFoldDB" id="A0A2U8GW13"/>
<dbReference type="Pfam" id="PF00389">
    <property type="entry name" value="2-Hacid_dh"/>
    <property type="match status" value="1"/>
</dbReference>
<evidence type="ECO:0000256" key="2">
    <source>
        <dbReference type="ARBA" id="ARBA00023002"/>
    </source>
</evidence>
<protein>
    <submittedName>
        <fullName evidence="7">3-phosphoglycerate dehydrogenase</fullName>
    </submittedName>
</protein>
<dbReference type="EMBL" id="CP022187">
    <property type="protein sequence ID" value="AWI77463.1"/>
    <property type="molecule type" value="Genomic_DNA"/>
</dbReference>
<dbReference type="CDD" id="cd12169">
    <property type="entry name" value="PGDH_like_1"/>
    <property type="match status" value="1"/>
</dbReference>